<dbReference type="InterPro" id="IPR014985">
    <property type="entry name" value="WbqC"/>
</dbReference>
<accession>A0A2T3HKJ6</accession>
<dbReference type="OrthoDB" id="1523452at2"/>
<protein>
    <recommendedName>
        <fullName evidence="3">WbqC family protein</fullName>
    </recommendedName>
</protein>
<keyword evidence="2" id="KW-1185">Reference proteome</keyword>
<evidence type="ECO:0000313" key="2">
    <source>
        <dbReference type="Proteomes" id="UP000240912"/>
    </source>
</evidence>
<dbReference type="EMBL" id="PYLS01000005">
    <property type="protein sequence ID" value="PST82954.1"/>
    <property type="molecule type" value="Genomic_DNA"/>
</dbReference>
<reference evidence="1 2" key="1">
    <citation type="submission" date="2018-03" db="EMBL/GenBank/DDBJ databases">
        <authorList>
            <person name="Keele B.F."/>
        </authorList>
    </citation>
    <scope>NUCLEOTIDE SEQUENCE [LARGE SCALE GENOMIC DNA]</scope>
    <source>
        <strain evidence="1 2">YL28-9</strain>
    </source>
</reference>
<dbReference type="Proteomes" id="UP000240912">
    <property type="component" value="Unassembled WGS sequence"/>
</dbReference>
<proteinExistence type="predicted"/>
<comment type="caution">
    <text evidence="1">The sequence shown here is derived from an EMBL/GenBank/DDBJ whole genome shotgun (WGS) entry which is preliminary data.</text>
</comment>
<evidence type="ECO:0008006" key="3">
    <source>
        <dbReference type="Google" id="ProtNLM"/>
    </source>
</evidence>
<dbReference type="AlphaFoldDB" id="A0A2T3HKJ6"/>
<sequence>MQNTAIFPLFYLPPVDYFRLMLRHDGEIVIDQHEHFPKQTYRNRAAIYSPNGRLDLTVPVVKGAKVHTRITDVRISYDFDWPRLQRLSLESCYRSSAYFEYYEDELMAFFAKKPVFLFDLNMELTQWLLQKLKADISFTLSTAYRTDVAPELDFRTSVHPKKESSLPPPASYYQVFQDRHGFMPNLSIIDLLFNKGPQSKGVLLTNG</sequence>
<dbReference type="RefSeq" id="WP_107215213.1">
    <property type="nucleotide sequence ID" value="NZ_KZ686269.1"/>
</dbReference>
<dbReference type="Pfam" id="PF08889">
    <property type="entry name" value="WbqC"/>
    <property type="match status" value="1"/>
</dbReference>
<name>A0A2T3HKJ6_9SPHI</name>
<evidence type="ECO:0000313" key="1">
    <source>
        <dbReference type="EMBL" id="PST82954.1"/>
    </source>
</evidence>
<organism evidence="1 2">
    <name type="scientific">Pedobacter yulinensis</name>
    <dbReference type="NCBI Taxonomy" id="2126353"/>
    <lineage>
        <taxon>Bacteria</taxon>
        <taxon>Pseudomonadati</taxon>
        <taxon>Bacteroidota</taxon>
        <taxon>Sphingobacteriia</taxon>
        <taxon>Sphingobacteriales</taxon>
        <taxon>Sphingobacteriaceae</taxon>
        <taxon>Pedobacter</taxon>
    </lineage>
</organism>
<gene>
    <name evidence="1" type="ORF">C7T94_10010</name>
</gene>